<dbReference type="AlphaFoldDB" id="A0A2H0UAL2"/>
<reference evidence="3" key="1">
    <citation type="submission" date="2017-09" db="EMBL/GenBank/DDBJ databases">
        <title>Depth-based differentiation of microbial function through sediment-hosted aquifers and enrichment of novel symbionts in the deep terrestrial subsurface.</title>
        <authorList>
            <person name="Probst A.J."/>
            <person name="Ladd B."/>
            <person name="Jarett J.K."/>
            <person name="Geller-Mcgrath D.E."/>
            <person name="Sieber C.M.K."/>
            <person name="Emerson J.B."/>
            <person name="Anantharaman K."/>
            <person name="Thomas B.C."/>
            <person name="Malmstrom R."/>
            <person name="Stieglmeier M."/>
            <person name="Klingl A."/>
            <person name="Woyke T."/>
            <person name="Ryan C.M."/>
            <person name="Banfield J.F."/>
        </authorList>
    </citation>
    <scope>NUCLEOTIDE SEQUENCE [LARGE SCALE GENOMIC DNA]</scope>
</reference>
<name>A0A2H0UAL2_9BACT</name>
<dbReference type="Pfam" id="PF13439">
    <property type="entry name" value="Glyco_transf_4"/>
    <property type="match status" value="1"/>
</dbReference>
<protein>
    <recommendedName>
        <fullName evidence="1">Glycosyltransferase subfamily 4-like N-terminal domain-containing protein</fullName>
    </recommendedName>
</protein>
<dbReference type="SUPFAM" id="SSF53756">
    <property type="entry name" value="UDP-Glycosyltransferase/glycogen phosphorylase"/>
    <property type="match status" value="1"/>
</dbReference>
<dbReference type="EMBL" id="PFBM01000007">
    <property type="protein sequence ID" value="PIR82736.1"/>
    <property type="molecule type" value="Genomic_DNA"/>
</dbReference>
<evidence type="ECO:0000259" key="1">
    <source>
        <dbReference type="Pfam" id="PF13439"/>
    </source>
</evidence>
<proteinExistence type="predicted"/>
<dbReference type="Proteomes" id="UP000231379">
    <property type="component" value="Unassembled WGS sequence"/>
</dbReference>
<dbReference type="InterPro" id="IPR028098">
    <property type="entry name" value="Glyco_trans_4-like_N"/>
</dbReference>
<dbReference type="Gene3D" id="3.40.50.2000">
    <property type="entry name" value="Glycogen Phosphorylase B"/>
    <property type="match status" value="2"/>
</dbReference>
<evidence type="ECO:0000313" key="2">
    <source>
        <dbReference type="EMBL" id="PIR82736.1"/>
    </source>
</evidence>
<accession>A0A2H0UAL2</accession>
<organism evidence="2 3">
    <name type="scientific">Candidatus Kaiserbacteria bacterium CG10_big_fil_rev_8_21_14_0_10_59_10</name>
    <dbReference type="NCBI Taxonomy" id="1974612"/>
    <lineage>
        <taxon>Bacteria</taxon>
        <taxon>Candidatus Kaiseribacteriota</taxon>
    </lineage>
</organism>
<gene>
    <name evidence="2" type="ORF">COU20_00980</name>
</gene>
<dbReference type="PANTHER" id="PTHR12526">
    <property type="entry name" value="GLYCOSYLTRANSFERASE"/>
    <property type="match status" value="1"/>
</dbReference>
<feature type="domain" description="Glycosyltransferase subfamily 4-like N-terminal" evidence="1">
    <location>
        <begin position="14"/>
        <end position="176"/>
    </location>
</feature>
<dbReference type="Pfam" id="PF13692">
    <property type="entry name" value="Glyco_trans_1_4"/>
    <property type="match status" value="1"/>
</dbReference>
<comment type="caution">
    <text evidence="2">The sequence shown here is derived from an EMBL/GenBank/DDBJ whole genome shotgun (WGS) entry which is preliminary data.</text>
</comment>
<sequence>MSKKILFVITKPNWGGAQRYVFDIATRLPPNLTPLVALGDGKGALAERLAAAGIRTVCIPHLTRDISPLRELQAFASLYALLRRERPDVVHLNSSKAGGLGALAARLARAPRIVFTVHGWPFKEARSPISRALIYAVSWCTAALSHCAITVSREDERIASRMPLIARKTAYVPLGIAEPEHCTRKEAEKRLSARIRLEPSPPSLRIVSIAELTPNKGISYGIAAAALLRERGVPFQYVVFGEGEERHALAAQAEKSGVSAQVQLAGFVPDAARYLPAFDVLLLPSVKEGTPYVLLEAAAAGIPIIATTVVDSSFADIGVRLVPARDERALTDALAEMHHAPRGAPHSFPIERMVEETLRAYHMPAMSSV</sequence>
<evidence type="ECO:0000313" key="3">
    <source>
        <dbReference type="Proteomes" id="UP000231379"/>
    </source>
</evidence>